<feature type="chain" id="PRO_5042984312" description="Glycan binding protein Y3-like domain-containing protein" evidence="1">
    <location>
        <begin position="24"/>
        <end position="145"/>
    </location>
</feature>
<keyword evidence="1" id="KW-0732">Signal</keyword>
<feature type="signal peptide" evidence="1">
    <location>
        <begin position="1"/>
        <end position="23"/>
    </location>
</feature>
<accession>A0AAN9UBY3</accession>
<dbReference type="Pfam" id="PF22803">
    <property type="entry name" value="GBD_Y3"/>
    <property type="match status" value="1"/>
</dbReference>
<gene>
    <name evidence="3" type="ORF">SLS53_005655</name>
</gene>
<evidence type="ECO:0000313" key="4">
    <source>
        <dbReference type="Proteomes" id="UP001320245"/>
    </source>
</evidence>
<reference evidence="3 4" key="1">
    <citation type="journal article" date="2023" name="PLoS ONE">
        <title>Cytospora paraplurivora sp. nov. isolated from orchards with fruit tree decline syndrome in Ontario, Canada.</title>
        <authorList>
            <person name="Ilyukhin E."/>
            <person name="Nguyen H.D.T."/>
            <person name="Castle A.J."/>
            <person name="Ellouze W."/>
        </authorList>
    </citation>
    <scope>NUCLEOTIDE SEQUENCE [LARGE SCALE GENOMIC DNA]</scope>
    <source>
        <strain evidence="3 4">FDS-564</strain>
    </source>
</reference>
<proteinExistence type="predicted"/>
<protein>
    <recommendedName>
        <fullName evidence="2">Glycan binding protein Y3-like domain-containing protein</fullName>
    </recommendedName>
</protein>
<organism evidence="3 4">
    <name type="scientific">Cytospora paraplurivora</name>
    <dbReference type="NCBI Taxonomy" id="2898453"/>
    <lineage>
        <taxon>Eukaryota</taxon>
        <taxon>Fungi</taxon>
        <taxon>Dikarya</taxon>
        <taxon>Ascomycota</taxon>
        <taxon>Pezizomycotina</taxon>
        <taxon>Sordariomycetes</taxon>
        <taxon>Sordariomycetidae</taxon>
        <taxon>Diaporthales</taxon>
        <taxon>Cytosporaceae</taxon>
        <taxon>Cytospora</taxon>
    </lineage>
</organism>
<sequence>MSLSTMQLTTLINLALAVTAATALPSAPTAQGEEARSIEKRGCYTSGASWGSGKDLALQYASAVCNSALGQRVYLSSAPIQAACHNIESNKKANFQISKISSGDKYLDYAGCYDGLQKEINGCGQGGDSSYTDFRFISDPNDGQC</sequence>
<comment type="caution">
    <text evidence="3">The sequence shown here is derived from an EMBL/GenBank/DDBJ whole genome shotgun (WGS) entry which is preliminary data.</text>
</comment>
<evidence type="ECO:0000259" key="2">
    <source>
        <dbReference type="Pfam" id="PF22803"/>
    </source>
</evidence>
<evidence type="ECO:0000256" key="1">
    <source>
        <dbReference type="SAM" id="SignalP"/>
    </source>
</evidence>
<dbReference type="Proteomes" id="UP001320245">
    <property type="component" value="Unassembled WGS sequence"/>
</dbReference>
<dbReference type="EMBL" id="JAJSPL020000022">
    <property type="protein sequence ID" value="KAK7739687.1"/>
    <property type="molecule type" value="Genomic_DNA"/>
</dbReference>
<keyword evidence="4" id="KW-1185">Reference proteome</keyword>
<evidence type="ECO:0000313" key="3">
    <source>
        <dbReference type="EMBL" id="KAK7739687.1"/>
    </source>
</evidence>
<name>A0AAN9UBY3_9PEZI</name>
<dbReference type="AlphaFoldDB" id="A0AAN9UBY3"/>
<dbReference type="InterPro" id="IPR054443">
    <property type="entry name" value="Y3-like_dom"/>
</dbReference>
<feature type="domain" description="Glycan binding protein Y3-like" evidence="2">
    <location>
        <begin position="61"/>
        <end position="145"/>
    </location>
</feature>